<name>A0AAV4M1V6_BABCB</name>
<comment type="caution">
    <text evidence="1">The sequence shown here is derived from an EMBL/GenBank/DDBJ whole genome shotgun (WGS) entry which is preliminary data.</text>
</comment>
<organism evidence="1 2">
    <name type="scientific">Babesia caballi</name>
    <dbReference type="NCBI Taxonomy" id="5871"/>
    <lineage>
        <taxon>Eukaryota</taxon>
        <taxon>Sar</taxon>
        <taxon>Alveolata</taxon>
        <taxon>Apicomplexa</taxon>
        <taxon>Aconoidasida</taxon>
        <taxon>Piroplasmida</taxon>
        <taxon>Babesiidae</taxon>
        <taxon>Babesia</taxon>
    </lineage>
</organism>
<dbReference type="GeneID" id="94197654"/>
<dbReference type="EMBL" id="BPLF01000006">
    <property type="protein sequence ID" value="GIX66173.1"/>
    <property type="molecule type" value="Genomic_DNA"/>
</dbReference>
<evidence type="ECO:0000313" key="1">
    <source>
        <dbReference type="EMBL" id="GIX66173.1"/>
    </source>
</evidence>
<gene>
    <name evidence="1" type="ORF">BcabD6B2_56090</name>
</gene>
<keyword evidence="2" id="KW-1185">Reference proteome</keyword>
<evidence type="ECO:0000313" key="2">
    <source>
        <dbReference type="Proteomes" id="UP001497744"/>
    </source>
</evidence>
<dbReference type="Proteomes" id="UP001497744">
    <property type="component" value="Unassembled WGS sequence"/>
</dbReference>
<proteinExistence type="predicted"/>
<dbReference type="RefSeq" id="XP_067718242.1">
    <property type="nucleotide sequence ID" value="XM_067862141.1"/>
</dbReference>
<accession>A0AAV4M1V6</accession>
<sequence length="209" mass="21439">MESWSHLELPTVNDPDLPRGGAAARAEALHLLHDVHALGHLAEDDVLAVQPRAGHGGDEELAAVGVGAAVGHGEQPGLAVLDGEVLVVEAPAVDAHAAGAVVVGDVAALAHELGDDAVEDGVLEVARDALHDLVADAEGAEVIGGLRDDVVEEGELDAACRRAANGDFEEHAGAGHRVGWLRVKCLFACWRGRCCGAGVCVPWNPERGG</sequence>
<dbReference type="AlphaFoldDB" id="A0AAV4M1V6"/>
<protein>
    <submittedName>
        <fullName evidence="1">Pentatricopeptide repeat-containing protein</fullName>
    </submittedName>
</protein>
<reference evidence="1 2" key="1">
    <citation type="submission" date="2021-06" db="EMBL/GenBank/DDBJ databases">
        <title>Genome sequence of Babesia caballi.</title>
        <authorList>
            <person name="Yamagishi J."/>
            <person name="Kidaka T."/>
            <person name="Ochi A."/>
        </authorList>
    </citation>
    <scope>NUCLEOTIDE SEQUENCE [LARGE SCALE GENOMIC DNA]</scope>
    <source>
        <strain evidence="1">USDA-D6B2</strain>
    </source>
</reference>